<organism evidence="4 5">
    <name type="scientific">Caenorhabditis tropicalis</name>
    <dbReference type="NCBI Taxonomy" id="1561998"/>
    <lineage>
        <taxon>Eukaryota</taxon>
        <taxon>Metazoa</taxon>
        <taxon>Ecdysozoa</taxon>
        <taxon>Nematoda</taxon>
        <taxon>Chromadorea</taxon>
        <taxon>Rhabditida</taxon>
        <taxon>Rhabditina</taxon>
        <taxon>Rhabditomorpha</taxon>
        <taxon>Rhabditoidea</taxon>
        <taxon>Rhabditidae</taxon>
        <taxon>Peloderinae</taxon>
        <taxon>Caenorhabditis</taxon>
    </lineage>
</organism>
<dbReference type="PANTHER" id="PTHR21724:SF109">
    <property type="entry name" value="SHKT DOMAIN-CONTAINING PROTEIN"/>
    <property type="match status" value="1"/>
</dbReference>
<proteinExistence type="predicted"/>
<dbReference type="WBParaSite" id="Csp11.Scaffold629.g10191.t1">
    <property type="protein sequence ID" value="Csp11.Scaffold629.g10191.t1"/>
    <property type="gene ID" value="Csp11.Scaffold629.g10191"/>
</dbReference>
<feature type="domain" description="ShKT" evidence="3">
    <location>
        <begin position="78"/>
        <end position="115"/>
    </location>
</feature>
<dbReference type="Pfam" id="PF01549">
    <property type="entry name" value="ShK"/>
    <property type="match status" value="2"/>
</dbReference>
<evidence type="ECO:0000313" key="5">
    <source>
        <dbReference type="WBParaSite" id="Csp11.Scaffold629.g10191.t1"/>
    </source>
</evidence>
<dbReference type="InterPro" id="IPR003582">
    <property type="entry name" value="ShKT_dom"/>
</dbReference>
<protein>
    <submittedName>
        <fullName evidence="5">ShKT domain-containing protein</fullName>
    </submittedName>
</protein>
<dbReference type="PANTHER" id="PTHR21724">
    <property type="entry name" value="SHKT DOMAIN-CONTAINING PROTEIN"/>
    <property type="match status" value="1"/>
</dbReference>
<comment type="caution">
    <text evidence="1">Lacks conserved residue(s) required for the propagation of feature annotation.</text>
</comment>
<accession>A0A1I7TNH4</accession>
<feature type="signal peptide" evidence="2">
    <location>
        <begin position="1"/>
        <end position="18"/>
    </location>
</feature>
<dbReference type="SMART" id="SM00254">
    <property type="entry name" value="ShKT"/>
    <property type="match status" value="2"/>
</dbReference>
<evidence type="ECO:0000259" key="3">
    <source>
        <dbReference type="PROSITE" id="PS51670"/>
    </source>
</evidence>
<dbReference type="eggNOG" id="ENOG502T1KW">
    <property type="taxonomic scope" value="Eukaryota"/>
</dbReference>
<evidence type="ECO:0000313" key="4">
    <source>
        <dbReference type="Proteomes" id="UP000095282"/>
    </source>
</evidence>
<evidence type="ECO:0000256" key="1">
    <source>
        <dbReference type="PROSITE-ProRule" id="PRU01005"/>
    </source>
</evidence>
<feature type="domain" description="ShKT" evidence="3">
    <location>
        <begin position="19"/>
        <end position="56"/>
    </location>
</feature>
<keyword evidence="4" id="KW-1185">Reference proteome</keyword>
<evidence type="ECO:0000256" key="2">
    <source>
        <dbReference type="SAM" id="SignalP"/>
    </source>
</evidence>
<sequence length="134" mass="13526">MQGYFAILLLALFAGVEMCTDSNASCANWVANGFCTSTFYSDAQKTQYCAASCGLCSGVSSTGSSASSSSASSSASTCVDSTSSCATWASNGFCTSTFYTPQQKAQYCAATCSLCDGSSVSSDSTTQATATTSV</sequence>
<reference evidence="5" key="1">
    <citation type="submission" date="2016-11" db="UniProtKB">
        <authorList>
            <consortium name="WormBaseParasite"/>
        </authorList>
    </citation>
    <scope>IDENTIFICATION</scope>
</reference>
<dbReference type="STRING" id="1561998.A0A1I7TNH4"/>
<keyword evidence="2" id="KW-0732">Signal</keyword>
<dbReference type="PROSITE" id="PS51670">
    <property type="entry name" value="SHKT"/>
    <property type="match status" value="2"/>
</dbReference>
<dbReference type="Gene3D" id="1.10.10.1940">
    <property type="match status" value="2"/>
</dbReference>
<feature type="chain" id="PRO_5009307791" evidence="2">
    <location>
        <begin position="19"/>
        <end position="134"/>
    </location>
</feature>
<dbReference type="Proteomes" id="UP000095282">
    <property type="component" value="Unplaced"/>
</dbReference>
<dbReference type="AlphaFoldDB" id="A0A1I7TNH4"/>
<name>A0A1I7TNH4_9PELO</name>